<accession>A0ABS8ZCE4</accession>
<comment type="caution">
    <text evidence="3">The sequence shown here is derived from an EMBL/GenBank/DDBJ whole genome shotgun (WGS) entry which is preliminary data.</text>
</comment>
<evidence type="ECO:0000256" key="1">
    <source>
        <dbReference type="SAM" id="MobiDB-lite"/>
    </source>
</evidence>
<evidence type="ECO:0000313" key="4">
    <source>
        <dbReference type="Proteomes" id="UP001521150"/>
    </source>
</evidence>
<proteinExistence type="predicted"/>
<keyword evidence="4" id="KW-1185">Reference proteome</keyword>
<reference evidence="3 4" key="1">
    <citation type="submission" date="2021-12" db="EMBL/GenBank/DDBJ databases">
        <title>Genome sequence of Kibdelosporangium philippinense ATCC 49844.</title>
        <authorList>
            <person name="Fedorov E.A."/>
            <person name="Omeragic M."/>
            <person name="Shalygina K.F."/>
            <person name="Maclea K.S."/>
        </authorList>
    </citation>
    <scope>NUCLEOTIDE SEQUENCE [LARGE SCALE GENOMIC DNA]</scope>
    <source>
        <strain evidence="3 4">ATCC 49844</strain>
    </source>
</reference>
<dbReference type="RefSeq" id="WP_233726768.1">
    <property type="nucleotide sequence ID" value="NZ_JAJVCN010000002.1"/>
</dbReference>
<organism evidence="3 4">
    <name type="scientific">Kibdelosporangium philippinense</name>
    <dbReference type="NCBI Taxonomy" id="211113"/>
    <lineage>
        <taxon>Bacteria</taxon>
        <taxon>Bacillati</taxon>
        <taxon>Actinomycetota</taxon>
        <taxon>Actinomycetes</taxon>
        <taxon>Pseudonocardiales</taxon>
        <taxon>Pseudonocardiaceae</taxon>
        <taxon>Kibdelosporangium</taxon>
    </lineage>
</organism>
<feature type="region of interest" description="Disordered" evidence="1">
    <location>
        <begin position="28"/>
        <end position="52"/>
    </location>
</feature>
<protein>
    <submittedName>
        <fullName evidence="3">Uncharacterized protein</fullName>
    </submittedName>
</protein>
<dbReference type="Proteomes" id="UP001521150">
    <property type="component" value="Unassembled WGS sequence"/>
</dbReference>
<evidence type="ECO:0000256" key="2">
    <source>
        <dbReference type="SAM" id="SignalP"/>
    </source>
</evidence>
<keyword evidence="2" id="KW-0732">Signal</keyword>
<sequence length="52" mass="5450">MSKMIVAGLAMMALALAALLMVVFTSTDPDQEPADHNTEPVTPTRDGLHLAG</sequence>
<evidence type="ECO:0000313" key="3">
    <source>
        <dbReference type="EMBL" id="MCE7005177.1"/>
    </source>
</evidence>
<feature type="chain" id="PRO_5046819583" evidence="2">
    <location>
        <begin position="18"/>
        <end position="52"/>
    </location>
</feature>
<name>A0ABS8ZCE4_9PSEU</name>
<dbReference type="EMBL" id="JAJVCN010000002">
    <property type="protein sequence ID" value="MCE7005177.1"/>
    <property type="molecule type" value="Genomic_DNA"/>
</dbReference>
<feature type="signal peptide" evidence="2">
    <location>
        <begin position="1"/>
        <end position="17"/>
    </location>
</feature>
<gene>
    <name evidence="3" type="ORF">LWC34_20440</name>
</gene>